<evidence type="ECO:0000313" key="1">
    <source>
        <dbReference type="EnsemblPlants" id="Kaladp0015s0158.1.v1.1.CDS.1"/>
    </source>
</evidence>
<reference evidence="1" key="1">
    <citation type="submission" date="2021-01" db="UniProtKB">
        <authorList>
            <consortium name="EnsemblPlants"/>
        </authorList>
    </citation>
    <scope>IDENTIFICATION</scope>
</reference>
<keyword evidence="2" id="KW-1185">Reference proteome</keyword>
<protein>
    <submittedName>
        <fullName evidence="1">Uncharacterized protein</fullName>
    </submittedName>
</protein>
<dbReference type="AlphaFoldDB" id="A0A7N0SZ88"/>
<sequence>MTQIDSMTLHFHFYTNELNHNGLKNLLEHMNQLPSPSTSKNQKMRMDCHNAHWLDMSDFENDPGGAHKQVAAGVVPGQMNDRQLEIDGRREAAGEVVLVVEMSSSAKGCIQHLI</sequence>
<accession>A0A7N0SZ88</accession>
<dbReference type="Proteomes" id="UP000594263">
    <property type="component" value="Unplaced"/>
</dbReference>
<organism evidence="1 2">
    <name type="scientific">Kalanchoe fedtschenkoi</name>
    <name type="common">Lavender scallops</name>
    <name type="synonym">South American air plant</name>
    <dbReference type="NCBI Taxonomy" id="63787"/>
    <lineage>
        <taxon>Eukaryota</taxon>
        <taxon>Viridiplantae</taxon>
        <taxon>Streptophyta</taxon>
        <taxon>Embryophyta</taxon>
        <taxon>Tracheophyta</taxon>
        <taxon>Spermatophyta</taxon>
        <taxon>Magnoliopsida</taxon>
        <taxon>eudicotyledons</taxon>
        <taxon>Gunneridae</taxon>
        <taxon>Pentapetalae</taxon>
        <taxon>Saxifragales</taxon>
        <taxon>Crassulaceae</taxon>
        <taxon>Kalanchoe</taxon>
    </lineage>
</organism>
<dbReference type="Gramene" id="Kaladp0015s0158.1.v1.1">
    <property type="protein sequence ID" value="Kaladp0015s0158.1.v1.1.CDS.1"/>
    <property type="gene ID" value="Kaladp0015s0158.v1.1"/>
</dbReference>
<dbReference type="EnsemblPlants" id="Kaladp0015s0158.1.v1.1">
    <property type="protein sequence ID" value="Kaladp0015s0158.1.v1.1.CDS.1"/>
    <property type="gene ID" value="Kaladp0015s0158.v1.1"/>
</dbReference>
<proteinExistence type="predicted"/>
<evidence type="ECO:0000313" key="2">
    <source>
        <dbReference type="Proteomes" id="UP000594263"/>
    </source>
</evidence>
<name>A0A7N0SZ88_KALFE</name>